<proteinExistence type="predicted"/>
<name>A0A1G9HVY6_9ACTN</name>
<keyword evidence="2" id="KW-1185">Reference proteome</keyword>
<reference evidence="1 2" key="1">
    <citation type="submission" date="2016-10" db="EMBL/GenBank/DDBJ databases">
        <authorList>
            <person name="de Groot N.N."/>
        </authorList>
    </citation>
    <scope>NUCLEOTIDE SEQUENCE [LARGE SCALE GENOMIC DNA]</scope>
    <source>
        <strain evidence="1 2">CGMCC 1.9159</strain>
    </source>
</reference>
<gene>
    <name evidence="1" type="ORF">SAMN04488242_0565</name>
</gene>
<dbReference type="EMBL" id="FNGP01000001">
    <property type="protein sequence ID" value="SDL17138.1"/>
    <property type="molecule type" value="Genomic_DNA"/>
</dbReference>
<sequence length="60" mass="6960">MLMRIDSLTCNEALQERDTLLDELDMPLGLARRLADEGTLSDEQAARLHRIEELVWFLCE</sequence>
<organism evidence="1 2">
    <name type="scientific">Tessaracoccus oleiagri</name>
    <dbReference type="NCBI Taxonomy" id="686624"/>
    <lineage>
        <taxon>Bacteria</taxon>
        <taxon>Bacillati</taxon>
        <taxon>Actinomycetota</taxon>
        <taxon>Actinomycetes</taxon>
        <taxon>Propionibacteriales</taxon>
        <taxon>Propionibacteriaceae</taxon>
        <taxon>Tessaracoccus</taxon>
    </lineage>
</organism>
<evidence type="ECO:0000313" key="1">
    <source>
        <dbReference type="EMBL" id="SDL17138.1"/>
    </source>
</evidence>
<dbReference type="RefSeq" id="WP_093248723.1">
    <property type="nucleotide sequence ID" value="NZ_FNGP01000001.1"/>
</dbReference>
<dbReference type="AlphaFoldDB" id="A0A1G9HVY6"/>
<evidence type="ECO:0000313" key="2">
    <source>
        <dbReference type="Proteomes" id="UP000199475"/>
    </source>
</evidence>
<dbReference type="Proteomes" id="UP000199475">
    <property type="component" value="Unassembled WGS sequence"/>
</dbReference>
<protein>
    <submittedName>
        <fullName evidence="1">Uncharacterized protein</fullName>
    </submittedName>
</protein>
<accession>A0A1G9HVY6</accession>